<feature type="signal peptide" evidence="1">
    <location>
        <begin position="1"/>
        <end position="20"/>
    </location>
</feature>
<accession>A0A011UT53</accession>
<evidence type="ECO:0000313" key="3">
    <source>
        <dbReference type="EMBL" id="TDR36253.1"/>
    </source>
</evidence>
<dbReference type="Gene3D" id="2.60.40.1880">
    <property type="entry name" value="Invasion associated locus B (IalB) protein"/>
    <property type="match status" value="1"/>
</dbReference>
<reference evidence="2 4" key="1">
    <citation type="submission" date="2014-02" db="EMBL/GenBank/DDBJ databases">
        <title>Aquamicrobium defluvii Genome sequencing.</title>
        <authorList>
            <person name="Wang X."/>
        </authorList>
    </citation>
    <scope>NUCLEOTIDE SEQUENCE [LARGE SCALE GENOMIC DNA]</scope>
    <source>
        <strain evidence="2 4">W13Z1</strain>
    </source>
</reference>
<dbReference type="InterPro" id="IPR010642">
    <property type="entry name" value="Invasion_prot_B"/>
</dbReference>
<dbReference type="RefSeq" id="WP_035024880.1">
    <property type="nucleotide sequence ID" value="NZ_KK073881.1"/>
</dbReference>
<reference evidence="3 5" key="2">
    <citation type="submission" date="2019-03" db="EMBL/GenBank/DDBJ databases">
        <title>Genomic Encyclopedia of Type Strains, Phase IV (KMG-IV): sequencing the most valuable type-strain genomes for metagenomic binning, comparative biology and taxonomic classification.</title>
        <authorList>
            <person name="Goeker M."/>
        </authorList>
    </citation>
    <scope>NUCLEOTIDE SEQUENCE [LARGE SCALE GENOMIC DNA]</scope>
    <source>
        <strain evidence="3 5">DSM 11603</strain>
    </source>
</reference>
<dbReference type="EMBL" id="JENY01000007">
    <property type="protein sequence ID" value="EXL09411.1"/>
    <property type="molecule type" value="Genomic_DNA"/>
</dbReference>
<evidence type="ECO:0000256" key="1">
    <source>
        <dbReference type="SAM" id="SignalP"/>
    </source>
</evidence>
<evidence type="ECO:0000313" key="4">
    <source>
        <dbReference type="Proteomes" id="UP000019849"/>
    </source>
</evidence>
<keyword evidence="5" id="KW-1185">Reference proteome</keyword>
<name>A0A011UT53_9HYPH</name>
<dbReference type="HOGENOM" id="CLU_096085_3_0_5"/>
<dbReference type="eggNOG" id="COG5342">
    <property type="taxonomic scope" value="Bacteria"/>
</dbReference>
<evidence type="ECO:0000313" key="2">
    <source>
        <dbReference type="EMBL" id="EXL09411.1"/>
    </source>
</evidence>
<dbReference type="AlphaFoldDB" id="A0A011UT53"/>
<keyword evidence="1" id="KW-0732">Signal</keyword>
<dbReference type="EMBL" id="SNZF01000006">
    <property type="protein sequence ID" value="TDR36253.1"/>
    <property type="molecule type" value="Genomic_DNA"/>
</dbReference>
<dbReference type="Proteomes" id="UP000019849">
    <property type="component" value="Unassembled WGS sequence"/>
</dbReference>
<gene>
    <name evidence="2" type="ORF">BG36_22470</name>
    <name evidence="3" type="ORF">DES43_106152</name>
</gene>
<dbReference type="InterPro" id="IPR038696">
    <property type="entry name" value="IalB_sf"/>
</dbReference>
<dbReference type="STRING" id="69279.BG36_22470"/>
<dbReference type="PATRIC" id="fig|69279.3.peg.1420"/>
<comment type="caution">
    <text evidence="2">The sequence shown here is derived from an EMBL/GenBank/DDBJ whole genome shotgun (WGS) entry which is preliminary data.</text>
</comment>
<organism evidence="2 4">
    <name type="scientific">Aquamicrobium defluvii</name>
    <dbReference type="NCBI Taxonomy" id="69279"/>
    <lineage>
        <taxon>Bacteria</taxon>
        <taxon>Pseudomonadati</taxon>
        <taxon>Pseudomonadota</taxon>
        <taxon>Alphaproteobacteria</taxon>
        <taxon>Hyphomicrobiales</taxon>
        <taxon>Phyllobacteriaceae</taxon>
        <taxon>Aquamicrobium</taxon>
    </lineage>
</organism>
<protein>
    <submittedName>
        <fullName evidence="2 3">Invasion protein</fullName>
    </submittedName>
</protein>
<dbReference type="OrthoDB" id="9814802at2"/>
<evidence type="ECO:0000313" key="5">
    <source>
        <dbReference type="Proteomes" id="UP000294958"/>
    </source>
</evidence>
<proteinExistence type="predicted"/>
<sequence length="176" mass="18443">MKTAKSTFLAALLFATGALGVPSAVSQEAAVLPGGATSLQETHEDWQISCQIANGAKQCAVLQQQYQQGGQRILAIEVQSQSEGGIKGVAVLPFGLKLQEGVAFQIDDEPALPAAHFSTCLPAGCILPVEFDAAALKTLRSGSTLRLKVTSTDEKELTFSVSLKGFSSALDRHADL</sequence>
<dbReference type="Proteomes" id="UP000294958">
    <property type="component" value="Unassembled WGS sequence"/>
</dbReference>
<feature type="chain" id="PRO_5044537784" evidence="1">
    <location>
        <begin position="21"/>
        <end position="176"/>
    </location>
</feature>
<dbReference type="Pfam" id="PF06776">
    <property type="entry name" value="IalB"/>
    <property type="match status" value="1"/>
</dbReference>